<dbReference type="AlphaFoldDB" id="A0A6A6SJY6"/>
<evidence type="ECO:0000256" key="1">
    <source>
        <dbReference type="SAM" id="Phobius"/>
    </source>
</evidence>
<keyword evidence="3" id="KW-1185">Reference proteome</keyword>
<dbReference type="Gene3D" id="3.40.50.1820">
    <property type="entry name" value="alpha/beta hydrolase"/>
    <property type="match status" value="1"/>
</dbReference>
<sequence>MIGTSLPEYIFIRASILVVRAITPLSIFYCAFSIADPPSSAAGKCLLTYCAVEAGFWLLVYVPRSRALQASAHHPPPLEREERKELFWRCWDKIPNPEYYVSKWFLGARAHDIRRENVKDFFRWALLSEGDRVQELKADEVELAEQQEAELSEYVDGVQTLLGRPIEAGRGKAKSLRLTIDEVKMRHRPLVWYLTVGLVDSLTAAYLSYNKFGLYRTSLRSTFTIFPFRVANLFTRRVSPARDISYWYRPHTSKTRLPVLFIHGISIGLYSYAQFLAEINNHDVLGPADGEVGIIALEILPISFRLTRPILDKDEICRQIAAILDAHGWDKCVLASHSYGSVITTHLLQTPYLARRIGPLLLVDPVTFLLHLPDVAYNFTARQPRRANEYQLWYFACTDMMVAHALARHFFWAQNILWKEDVAGRDVTVSLGGRDLIVDTETVGKYLAGVDMKSEDGSWKEKTWVGHGLETLWFPTADHAQVFERKDGRRRLGDVVRRYVEQKPDEEELA</sequence>
<protein>
    <recommendedName>
        <fullName evidence="4">AB hydrolase-1 domain-containing protein</fullName>
    </recommendedName>
</protein>
<evidence type="ECO:0000313" key="3">
    <source>
        <dbReference type="Proteomes" id="UP000799324"/>
    </source>
</evidence>
<dbReference type="PANTHER" id="PTHR37471">
    <property type="entry name" value="UNNAMED PRODUCT"/>
    <property type="match status" value="1"/>
</dbReference>
<gene>
    <name evidence="2" type="ORF">K491DRAFT_722791</name>
</gene>
<dbReference type="Proteomes" id="UP000799324">
    <property type="component" value="Unassembled WGS sequence"/>
</dbReference>
<accession>A0A6A6SJY6</accession>
<dbReference type="SUPFAM" id="SSF53474">
    <property type="entry name" value="alpha/beta-Hydrolases"/>
    <property type="match status" value="1"/>
</dbReference>
<dbReference type="PANTHER" id="PTHR37471:SF1">
    <property type="entry name" value="AB HYDROLASE-1 DOMAIN-CONTAINING PROTEIN"/>
    <property type="match status" value="1"/>
</dbReference>
<evidence type="ECO:0000313" key="2">
    <source>
        <dbReference type="EMBL" id="KAF2648195.1"/>
    </source>
</evidence>
<dbReference type="OrthoDB" id="6431331at2759"/>
<keyword evidence="1" id="KW-0472">Membrane</keyword>
<evidence type="ECO:0008006" key="4">
    <source>
        <dbReference type="Google" id="ProtNLM"/>
    </source>
</evidence>
<feature type="transmembrane region" description="Helical" evidence="1">
    <location>
        <begin position="41"/>
        <end position="62"/>
    </location>
</feature>
<name>A0A6A6SJY6_9PLEO</name>
<keyword evidence="1" id="KW-0812">Transmembrane</keyword>
<reference evidence="2" key="1">
    <citation type="journal article" date="2020" name="Stud. Mycol.">
        <title>101 Dothideomycetes genomes: a test case for predicting lifestyles and emergence of pathogens.</title>
        <authorList>
            <person name="Haridas S."/>
            <person name="Albert R."/>
            <person name="Binder M."/>
            <person name="Bloem J."/>
            <person name="Labutti K."/>
            <person name="Salamov A."/>
            <person name="Andreopoulos B."/>
            <person name="Baker S."/>
            <person name="Barry K."/>
            <person name="Bills G."/>
            <person name="Bluhm B."/>
            <person name="Cannon C."/>
            <person name="Castanera R."/>
            <person name="Culley D."/>
            <person name="Daum C."/>
            <person name="Ezra D."/>
            <person name="Gonzalez J."/>
            <person name="Henrissat B."/>
            <person name="Kuo A."/>
            <person name="Liang C."/>
            <person name="Lipzen A."/>
            <person name="Lutzoni F."/>
            <person name="Magnuson J."/>
            <person name="Mondo S."/>
            <person name="Nolan M."/>
            <person name="Ohm R."/>
            <person name="Pangilinan J."/>
            <person name="Park H.-J."/>
            <person name="Ramirez L."/>
            <person name="Alfaro M."/>
            <person name="Sun H."/>
            <person name="Tritt A."/>
            <person name="Yoshinaga Y."/>
            <person name="Zwiers L.-H."/>
            <person name="Turgeon B."/>
            <person name="Goodwin S."/>
            <person name="Spatafora J."/>
            <person name="Crous P."/>
            <person name="Grigoriev I."/>
        </authorList>
    </citation>
    <scope>NUCLEOTIDE SEQUENCE</scope>
    <source>
        <strain evidence="2">CBS 122681</strain>
    </source>
</reference>
<feature type="transmembrane region" description="Helical" evidence="1">
    <location>
        <begin position="12"/>
        <end position="35"/>
    </location>
</feature>
<proteinExistence type="predicted"/>
<keyword evidence="1" id="KW-1133">Transmembrane helix</keyword>
<dbReference type="InterPro" id="IPR029058">
    <property type="entry name" value="AB_hydrolase_fold"/>
</dbReference>
<organism evidence="2 3">
    <name type="scientific">Lophiostoma macrostomum CBS 122681</name>
    <dbReference type="NCBI Taxonomy" id="1314788"/>
    <lineage>
        <taxon>Eukaryota</taxon>
        <taxon>Fungi</taxon>
        <taxon>Dikarya</taxon>
        <taxon>Ascomycota</taxon>
        <taxon>Pezizomycotina</taxon>
        <taxon>Dothideomycetes</taxon>
        <taxon>Pleosporomycetidae</taxon>
        <taxon>Pleosporales</taxon>
        <taxon>Lophiostomataceae</taxon>
        <taxon>Lophiostoma</taxon>
    </lineage>
</organism>
<dbReference type="EMBL" id="MU004552">
    <property type="protein sequence ID" value="KAF2648195.1"/>
    <property type="molecule type" value="Genomic_DNA"/>
</dbReference>